<keyword evidence="5" id="KW-1185">Reference proteome</keyword>
<dbReference type="Gene3D" id="1.10.357.10">
    <property type="entry name" value="Tetracycline Repressor, domain 2"/>
    <property type="match status" value="1"/>
</dbReference>
<dbReference type="PROSITE" id="PS50977">
    <property type="entry name" value="HTH_TETR_2"/>
    <property type="match status" value="1"/>
</dbReference>
<keyword evidence="1 2" id="KW-0238">DNA-binding</keyword>
<evidence type="ECO:0000313" key="5">
    <source>
        <dbReference type="Proteomes" id="UP000008207"/>
    </source>
</evidence>
<dbReference type="Proteomes" id="UP000008207">
    <property type="component" value="Plasmid pMNOD02"/>
</dbReference>
<evidence type="ECO:0000256" key="2">
    <source>
        <dbReference type="PROSITE-ProRule" id="PRU00335"/>
    </source>
</evidence>
<dbReference type="AlphaFoldDB" id="B8IWM9"/>
<feature type="DNA-binding region" description="H-T-H motif" evidence="2">
    <location>
        <begin position="34"/>
        <end position="53"/>
    </location>
</feature>
<name>B8IWM9_METNO</name>
<dbReference type="KEGG" id="mno:Mnod_7911"/>
<keyword evidence="4" id="KW-0614">Plasmid</keyword>
<gene>
    <name evidence="4" type="ordered locus">Mnod_7911</name>
</gene>
<accession>B8IWM9</accession>
<protein>
    <submittedName>
        <fullName evidence="4">Transcriptional regulator, TetR family</fullName>
    </submittedName>
</protein>
<dbReference type="InterPro" id="IPR001647">
    <property type="entry name" value="HTH_TetR"/>
</dbReference>
<feature type="domain" description="HTH tetR-type" evidence="3">
    <location>
        <begin position="11"/>
        <end position="71"/>
    </location>
</feature>
<dbReference type="SUPFAM" id="SSF46689">
    <property type="entry name" value="Homeodomain-like"/>
    <property type="match status" value="1"/>
</dbReference>
<dbReference type="GO" id="GO:0003677">
    <property type="term" value="F:DNA binding"/>
    <property type="evidence" value="ECO:0007669"/>
    <property type="project" value="UniProtKB-UniRule"/>
</dbReference>
<dbReference type="OrthoDB" id="2356263at2"/>
<sequence>MPLPRFERLPIETRTAFLAVARSHFARDGRDGASLNKIIGDSGFSKTSAYNYFDGKDDLFEAVVADSFRRVSEVLGEWPVARDEAALWRNFHAANDRLNRFLLANPDDRSLLAGAGSRSEPPKWLHAFFTNAVELGLVDVSPGRELLESATLAVLRSFDEWALGRLPAEADAGATARVKELLRRLWAC</sequence>
<geneLocation type="plasmid" evidence="4 5">
    <name>pMNOD02</name>
</geneLocation>
<evidence type="ECO:0000259" key="3">
    <source>
        <dbReference type="PROSITE" id="PS50977"/>
    </source>
</evidence>
<dbReference type="InterPro" id="IPR009057">
    <property type="entry name" value="Homeodomain-like_sf"/>
</dbReference>
<evidence type="ECO:0000313" key="4">
    <source>
        <dbReference type="EMBL" id="ACL62920.1"/>
    </source>
</evidence>
<organism evidence="4 5">
    <name type="scientific">Methylobacterium nodulans (strain LMG 21967 / CNCM I-2342 / ORS 2060)</name>
    <dbReference type="NCBI Taxonomy" id="460265"/>
    <lineage>
        <taxon>Bacteria</taxon>
        <taxon>Pseudomonadati</taxon>
        <taxon>Pseudomonadota</taxon>
        <taxon>Alphaproteobacteria</taxon>
        <taxon>Hyphomicrobiales</taxon>
        <taxon>Methylobacteriaceae</taxon>
        <taxon>Methylobacterium</taxon>
    </lineage>
</organism>
<dbReference type="Pfam" id="PF00440">
    <property type="entry name" value="TetR_N"/>
    <property type="match status" value="1"/>
</dbReference>
<dbReference type="EMBL" id="CP001351">
    <property type="protein sequence ID" value="ACL62920.1"/>
    <property type="molecule type" value="Genomic_DNA"/>
</dbReference>
<dbReference type="HOGENOM" id="CLU_069356_45_3_5"/>
<reference evidence="5" key="1">
    <citation type="submission" date="2009-01" db="EMBL/GenBank/DDBJ databases">
        <title>Complete sequence of plasmid 2 of Methylobacterium nodulans ORS 2060.</title>
        <authorList>
            <consortium name="US DOE Joint Genome Institute"/>
            <person name="Lucas S."/>
            <person name="Copeland A."/>
            <person name="Lapidus A."/>
            <person name="Glavina del Rio T."/>
            <person name="Dalin E."/>
            <person name="Tice H."/>
            <person name="Bruce D."/>
            <person name="Goodwin L."/>
            <person name="Pitluck S."/>
            <person name="Sims D."/>
            <person name="Brettin T."/>
            <person name="Detter J.C."/>
            <person name="Han C."/>
            <person name="Larimer F."/>
            <person name="Land M."/>
            <person name="Hauser L."/>
            <person name="Kyrpides N."/>
            <person name="Ivanova N."/>
            <person name="Marx C.J."/>
            <person name="Richardson P."/>
        </authorList>
    </citation>
    <scope>NUCLEOTIDE SEQUENCE [LARGE SCALE GENOMIC DNA]</scope>
    <source>
        <strain evidence="5">LMG 21967 / CNCM I-2342 / ORS 2060</strain>
        <plasmid evidence="5">Plasmid pMNOD02</plasmid>
    </source>
</reference>
<dbReference type="RefSeq" id="WP_012631122.1">
    <property type="nucleotide sequence ID" value="NC_011887.1"/>
</dbReference>
<evidence type="ECO:0000256" key="1">
    <source>
        <dbReference type="ARBA" id="ARBA00023125"/>
    </source>
</evidence>
<proteinExistence type="predicted"/>